<feature type="transmembrane region" description="Helical" evidence="3">
    <location>
        <begin position="383"/>
        <end position="406"/>
    </location>
</feature>
<dbReference type="AlphaFoldDB" id="A0A8B6HPD7"/>
<dbReference type="Proteomes" id="UP000596742">
    <property type="component" value="Unassembled WGS sequence"/>
</dbReference>
<comment type="caution">
    <text evidence="2">Lacks conserved residue(s) required for the propagation of feature annotation.</text>
</comment>
<reference evidence="4" key="1">
    <citation type="submission" date="2018-11" db="EMBL/GenBank/DDBJ databases">
        <authorList>
            <person name="Alioto T."/>
            <person name="Alioto T."/>
        </authorList>
    </citation>
    <scope>NUCLEOTIDE SEQUENCE</scope>
</reference>
<proteinExistence type="predicted"/>
<evidence type="ECO:0000256" key="1">
    <source>
        <dbReference type="ARBA" id="ARBA00023157"/>
    </source>
</evidence>
<dbReference type="InterPro" id="IPR036055">
    <property type="entry name" value="LDL_receptor-like_sf"/>
</dbReference>
<keyword evidence="3" id="KW-1133">Transmembrane helix</keyword>
<feature type="transmembrane region" description="Helical" evidence="3">
    <location>
        <begin position="292"/>
        <end position="315"/>
    </location>
</feature>
<feature type="transmembrane region" description="Helical" evidence="3">
    <location>
        <begin position="478"/>
        <end position="499"/>
    </location>
</feature>
<dbReference type="Gene3D" id="4.10.400.10">
    <property type="entry name" value="Low-density Lipoprotein Receptor"/>
    <property type="match status" value="1"/>
</dbReference>
<dbReference type="InterPro" id="IPR002172">
    <property type="entry name" value="LDrepeatLR_classA_rpt"/>
</dbReference>
<accession>A0A8B6HPD7</accession>
<dbReference type="Pfam" id="PF00057">
    <property type="entry name" value="Ldl_recept_a"/>
    <property type="match status" value="1"/>
</dbReference>
<feature type="disulfide bond" evidence="2">
    <location>
        <begin position="50"/>
        <end position="65"/>
    </location>
</feature>
<keyword evidence="1 2" id="KW-1015">Disulfide bond</keyword>
<name>A0A8B6HPD7_MYTGA</name>
<gene>
    <name evidence="4" type="ORF">MGAL_10B076474</name>
</gene>
<dbReference type="OrthoDB" id="6132912at2759"/>
<dbReference type="PROSITE" id="PS01209">
    <property type="entry name" value="LDLRA_1"/>
    <property type="match status" value="1"/>
</dbReference>
<dbReference type="CDD" id="cd00112">
    <property type="entry name" value="LDLa"/>
    <property type="match status" value="1"/>
</dbReference>
<keyword evidence="5" id="KW-1185">Reference proteome</keyword>
<keyword evidence="3" id="KW-0812">Transmembrane</keyword>
<dbReference type="SMART" id="SM00192">
    <property type="entry name" value="LDLa"/>
    <property type="match status" value="1"/>
</dbReference>
<protein>
    <submittedName>
        <fullName evidence="4">Uncharacterized protein</fullName>
    </submittedName>
</protein>
<comment type="caution">
    <text evidence="4">The sequence shown here is derived from an EMBL/GenBank/DDBJ whole genome shotgun (WGS) entry which is preliminary data.</text>
</comment>
<evidence type="ECO:0000256" key="2">
    <source>
        <dbReference type="PROSITE-ProRule" id="PRU00124"/>
    </source>
</evidence>
<dbReference type="EMBL" id="UYJE01010351">
    <property type="protein sequence ID" value="VDI82420.1"/>
    <property type="molecule type" value="Genomic_DNA"/>
</dbReference>
<sequence>MACQGAPDEENCTDVIEKHWNVVLFIHIVCSKNAFKCPKEERCIQEKRLCDGFADCNYFADEIGCGVSIICELTVRHAVHTYKDNRLLRDVMVKGCTSLQSYKDSCFRGHYTVLKYYPPGYFANTRLVFMSEEAILYNMEKNELGISVACEQKIIVKTGKVCSKTEDSLREYIQNVLNNSNIENDRNDIQLPFYKAHLYKETEKSEYIIIFHLYSKDFWTTNVDANKSQLIAYFEKTFSTKDIIVKNGLDSLKIIEHVKQLVRVPISFDGTFKEDDHSWKNVKGDNFFEKFFYFWLIAPSVQWDFFDMLYQMYIFEIFHQGVISKCVHFLTIPTNVMLSMMFLAQFNLCGEVQFGGAFSVNFALILLLVIGMSYIAMGFLHKCWQWGVVTFIVLAVLYMTGNLWYYSYCTYGNPWYNPTNWYTNPLIWSYIISFVQAYSHIYEQEIPPYISGAGHWESLHLYLWDRAKKQESNVGRNIFRIAATFLFPVLSVSVAWFSWPHLIGTEIVYIMAGIGYKADMFKEFFIIAEKAKRSGNPIINHFPKYKKDIDFGQHAKLLGKTTSDRDVNKDIVMRKQETGEKSKTGHWDIMEAVSEGFIDKRRLRKQKNINK</sequence>
<evidence type="ECO:0000313" key="5">
    <source>
        <dbReference type="Proteomes" id="UP000596742"/>
    </source>
</evidence>
<keyword evidence="3" id="KW-0472">Membrane</keyword>
<dbReference type="SUPFAM" id="SSF57424">
    <property type="entry name" value="LDL receptor-like module"/>
    <property type="match status" value="1"/>
</dbReference>
<feature type="transmembrane region" description="Helical" evidence="3">
    <location>
        <begin position="327"/>
        <end position="348"/>
    </location>
</feature>
<dbReference type="InterPro" id="IPR023415">
    <property type="entry name" value="LDLR_class-A_CS"/>
</dbReference>
<dbReference type="PROSITE" id="PS50068">
    <property type="entry name" value="LDLRA_2"/>
    <property type="match status" value="1"/>
</dbReference>
<evidence type="ECO:0000256" key="3">
    <source>
        <dbReference type="SAM" id="Phobius"/>
    </source>
</evidence>
<evidence type="ECO:0000313" key="4">
    <source>
        <dbReference type="EMBL" id="VDI82420.1"/>
    </source>
</evidence>
<organism evidence="4 5">
    <name type="scientific">Mytilus galloprovincialis</name>
    <name type="common">Mediterranean mussel</name>
    <dbReference type="NCBI Taxonomy" id="29158"/>
    <lineage>
        <taxon>Eukaryota</taxon>
        <taxon>Metazoa</taxon>
        <taxon>Spiralia</taxon>
        <taxon>Lophotrochozoa</taxon>
        <taxon>Mollusca</taxon>
        <taxon>Bivalvia</taxon>
        <taxon>Autobranchia</taxon>
        <taxon>Pteriomorphia</taxon>
        <taxon>Mytilida</taxon>
        <taxon>Mytiloidea</taxon>
        <taxon>Mytilidae</taxon>
        <taxon>Mytilinae</taxon>
        <taxon>Mytilus</taxon>
    </lineage>
</organism>
<feature type="transmembrane region" description="Helical" evidence="3">
    <location>
        <begin position="354"/>
        <end position="376"/>
    </location>
</feature>